<proteinExistence type="predicted"/>
<protein>
    <submittedName>
        <fullName evidence="2">Uncharacterized protein</fullName>
    </submittedName>
</protein>
<evidence type="ECO:0000256" key="1">
    <source>
        <dbReference type="SAM" id="Phobius"/>
    </source>
</evidence>
<name>A0A0E9QKZ7_ANGAN</name>
<keyword evidence="1" id="KW-0812">Transmembrane</keyword>
<accession>A0A0E9QKZ7</accession>
<reference evidence="2" key="2">
    <citation type="journal article" date="2015" name="Fish Shellfish Immunol.">
        <title>Early steps in the European eel (Anguilla anguilla)-Vibrio vulnificus interaction in the gills: Role of the RtxA13 toxin.</title>
        <authorList>
            <person name="Callol A."/>
            <person name="Pajuelo D."/>
            <person name="Ebbesson L."/>
            <person name="Teles M."/>
            <person name="MacKenzie S."/>
            <person name="Amaro C."/>
        </authorList>
    </citation>
    <scope>NUCLEOTIDE SEQUENCE</scope>
</reference>
<sequence>MPCRYGETVLMYSRYSACAIMIVSCKIVYWRKMFVTALEWYVIASRVTTGDECLVNASCSVEGD</sequence>
<feature type="transmembrane region" description="Helical" evidence="1">
    <location>
        <begin position="12"/>
        <end position="30"/>
    </location>
</feature>
<dbReference type="PROSITE" id="PS51257">
    <property type="entry name" value="PROKAR_LIPOPROTEIN"/>
    <property type="match status" value="1"/>
</dbReference>
<reference evidence="2" key="1">
    <citation type="submission" date="2014-11" db="EMBL/GenBank/DDBJ databases">
        <authorList>
            <person name="Amaro Gonzalez C."/>
        </authorList>
    </citation>
    <scope>NUCLEOTIDE SEQUENCE</scope>
</reference>
<keyword evidence="1" id="KW-1133">Transmembrane helix</keyword>
<dbReference type="AlphaFoldDB" id="A0A0E9QKZ7"/>
<organism evidence="2">
    <name type="scientific">Anguilla anguilla</name>
    <name type="common">European freshwater eel</name>
    <name type="synonym">Muraena anguilla</name>
    <dbReference type="NCBI Taxonomy" id="7936"/>
    <lineage>
        <taxon>Eukaryota</taxon>
        <taxon>Metazoa</taxon>
        <taxon>Chordata</taxon>
        <taxon>Craniata</taxon>
        <taxon>Vertebrata</taxon>
        <taxon>Euteleostomi</taxon>
        <taxon>Actinopterygii</taxon>
        <taxon>Neopterygii</taxon>
        <taxon>Teleostei</taxon>
        <taxon>Anguilliformes</taxon>
        <taxon>Anguillidae</taxon>
        <taxon>Anguilla</taxon>
    </lineage>
</organism>
<evidence type="ECO:0000313" key="2">
    <source>
        <dbReference type="EMBL" id="JAH17192.1"/>
    </source>
</evidence>
<dbReference type="EMBL" id="GBXM01091385">
    <property type="protein sequence ID" value="JAH17192.1"/>
    <property type="molecule type" value="Transcribed_RNA"/>
</dbReference>
<keyword evidence="1" id="KW-0472">Membrane</keyword>